<dbReference type="EnsemblPlants" id="evm.model.09.1135">
    <property type="protein sequence ID" value="cds.evm.model.09.1135"/>
    <property type="gene ID" value="evm.TU.09.1135"/>
</dbReference>
<organism evidence="1 2">
    <name type="scientific">Cannabis sativa</name>
    <name type="common">Hemp</name>
    <name type="synonym">Marijuana</name>
    <dbReference type="NCBI Taxonomy" id="3483"/>
    <lineage>
        <taxon>Eukaryota</taxon>
        <taxon>Viridiplantae</taxon>
        <taxon>Streptophyta</taxon>
        <taxon>Embryophyta</taxon>
        <taxon>Tracheophyta</taxon>
        <taxon>Spermatophyta</taxon>
        <taxon>Magnoliopsida</taxon>
        <taxon>eudicotyledons</taxon>
        <taxon>Gunneridae</taxon>
        <taxon>Pentapetalae</taxon>
        <taxon>rosids</taxon>
        <taxon>fabids</taxon>
        <taxon>Rosales</taxon>
        <taxon>Cannabaceae</taxon>
        <taxon>Cannabis</taxon>
    </lineage>
</organism>
<sequence length="128" mass="13104">VGFSSGSQSGGPKLFVSILHSDLGSSLGLRPKCDSDSGSLSRVKVCVWDRVQDLDLCPSVKLLAPGYMTVLGLEVPASAWVSRLGLCGSASRSGSDPGIMVLGLCSSGPSSGDSLSVFLFWGPKSPVS</sequence>
<dbReference type="Gramene" id="evm.model.09.1135">
    <property type="protein sequence ID" value="cds.evm.model.09.1135"/>
    <property type="gene ID" value="evm.TU.09.1135"/>
</dbReference>
<name>A0A803QDH0_CANSA</name>
<dbReference type="EMBL" id="UZAU01000753">
    <property type="status" value="NOT_ANNOTATED_CDS"/>
    <property type="molecule type" value="Genomic_DNA"/>
</dbReference>
<evidence type="ECO:0000313" key="1">
    <source>
        <dbReference type="EnsemblPlants" id="cds.evm.model.09.1135"/>
    </source>
</evidence>
<reference evidence="1" key="1">
    <citation type="submission" date="2018-11" db="EMBL/GenBank/DDBJ databases">
        <authorList>
            <person name="Grassa J C."/>
        </authorList>
    </citation>
    <scope>NUCLEOTIDE SEQUENCE [LARGE SCALE GENOMIC DNA]</scope>
</reference>
<reference evidence="1" key="2">
    <citation type="submission" date="2021-03" db="UniProtKB">
        <authorList>
            <consortium name="EnsemblPlants"/>
        </authorList>
    </citation>
    <scope>IDENTIFICATION</scope>
</reference>
<dbReference type="AlphaFoldDB" id="A0A803QDH0"/>
<dbReference type="Proteomes" id="UP000596661">
    <property type="component" value="Chromosome 9"/>
</dbReference>
<protein>
    <submittedName>
        <fullName evidence="1">Uncharacterized protein</fullName>
    </submittedName>
</protein>
<proteinExistence type="predicted"/>
<evidence type="ECO:0000313" key="2">
    <source>
        <dbReference type="Proteomes" id="UP000596661"/>
    </source>
</evidence>
<accession>A0A803QDH0</accession>
<keyword evidence="2" id="KW-1185">Reference proteome</keyword>